<name>A0AAC9RH30_9CLOT</name>
<protein>
    <submittedName>
        <fullName evidence="3">Stage II sporulation protein E (SpoIIE)</fullName>
    </submittedName>
</protein>
<dbReference type="Pfam" id="PF07228">
    <property type="entry name" value="SpoIIE"/>
    <property type="match status" value="1"/>
</dbReference>
<dbReference type="SUPFAM" id="SSF81606">
    <property type="entry name" value="PP2C-like"/>
    <property type="match status" value="1"/>
</dbReference>
<organism evidence="3 5">
    <name type="scientific">Clostridium formicaceticum</name>
    <dbReference type="NCBI Taxonomy" id="1497"/>
    <lineage>
        <taxon>Bacteria</taxon>
        <taxon>Bacillati</taxon>
        <taxon>Bacillota</taxon>
        <taxon>Clostridia</taxon>
        <taxon>Eubacteriales</taxon>
        <taxon>Clostridiaceae</taxon>
        <taxon>Clostridium</taxon>
    </lineage>
</organism>
<evidence type="ECO:0000313" key="5">
    <source>
        <dbReference type="Proteomes" id="UP000192478"/>
    </source>
</evidence>
<reference evidence="3 5" key="2">
    <citation type="submission" date="2017-03" db="EMBL/GenBank/DDBJ databases">
        <title>Complete sequence of Clostridium formicaceticum DSM 92.</title>
        <authorList>
            <person name="Poehlein A."/>
            <person name="Karl M."/>
            <person name="Bengelsdorf F.R."/>
            <person name="Duerre P."/>
            <person name="Daniel R."/>
        </authorList>
    </citation>
    <scope>NUCLEOTIDE SEQUENCE [LARGE SCALE GENOMIC DNA]</scope>
    <source>
        <strain evidence="3 5">DSM 92</strain>
    </source>
</reference>
<dbReference type="InterPro" id="IPR036457">
    <property type="entry name" value="PPM-type-like_dom_sf"/>
</dbReference>
<dbReference type="Proteomes" id="UP000177894">
    <property type="component" value="Chromosome"/>
</dbReference>
<evidence type="ECO:0000259" key="1">
    <source>
        <dbReference type="Pfam" id="PF07228"/>
    </source>
</evidence>
<evidence type="ECO:0000313" key="4">
    <source>
        <dbReference type="Proteomes" id="UP000177894"/>
    </source>
</evidence>
<reference evidence="2 4" key="1">
    <citation type="submission" date="2016-10" db="EMBL/GenBank/DDBJ databases">
        <title>Complete Genome Sequence of Acetogen Clostridium formicoaceticum ATCC 27076.</title>
        <authorList>
            <person name="Bao T."/>
            <person name="Cheng C."/>
            <person name="Zhao J."/>
            <person name="Yang S.-T."/>
            <person name="Wang J."/>
            <person name="Wang M."/>
        </authorList>
    </citation>
    <scope>NUCLEOTIDE SEQUENCE [LARGE SCALE GENOMIC DNA]</scope>
    <source>
        <strain evidence="2 4">ATCC 27076</strain>
    </source>
</reference>
<dbReference type="Proteomes" id="UP000192478">
    <property type="component" value="Chromosome"/>
</dbReference>
<keyword evidence="4" id="KW-1185">Reference proteome</keyword>
<gene>
    <name evidence="2" type="ORF">BJL90_11155</name>
    <name evidence="3" type="ORF">CLFO_11400</name>
</gene>
<dbReference type="AlphaFoldDB" id="A0AAC9RH30"/>
<dbReference type="RefSeq" id="WP_070967922.1">
    <property type="nucleotide sequence ID" value="NZ_CP017603.1"/>
</dbReference>
<evidence type="ECO:0000313" key="3">
    <source>
        <dbReference type="EMBL" id="ARE86809.1"/>
    </source>
</evidence>
<sequence>MNYYIEVGYDLLNKHNEELCGDQVEVVRTEDAIIAVLSDGLGTGVKANILSTLTAKIATTMLKHGSSLSEVIDTVTSTLPICKVRDIAYSTFSILYIKNNGEAYIAIFDNPLPFYYAKEKNAIARMEGKTCTINGKKITEFQYQLQGGDCITMVSDGIIHAGVGEILNYGWEWEHVAQYLESICPSRNALMICKSLTSICNDLYEEKPGDDASVLTIKLKKPEFISIFTGPPILRERDAILVDNFMKSLGRKIICGGTAANIVGREIGKELTVDIETLTAKIPPISYMEGIDLITEGVLTMEQALKLLKDILNKPISVESMKELQQYNGAAMLARRLLHQSTHVNFFLGHSLNLAHKENDISSKLGKKFKIVGEMINTLRKLGKTVSVYYF</sequence>
<dbReference type="InterPro" id="IPR001932">
    <property type="entry name" value="PPM-type_phosphatase-like_dom"/>
</dbReference>
<dbReference type="KEGG" id="cfm:BJL90_11155"/>
<dbReference type="EMBL" id="CP020559">
    <property type="protein sequence ID" value="ARE86809.1"/>
    <property type="molecule type" value="Genomic_DNA"/>
</dbReference>
<evidence type="ECO:0000313" key="2">
    <source>
        <dbReference type="EMBL" id="AOY76415.1"/>
    </source>
</evidence>
<feature type="domain" description="PPM-type phosphatase" evidence="1">
    <location>
        <begin position="31"/>
        <end position="219"/>
    </location>
</feature>
<proteinExistence type="predicted"/>
<accession>A0AAC9RH30</accession>
<dbReference type="Gene3D" id="3.60.40.10">
    <property type="entry name" value="PPM-type phosphatase domain"/>
    <property type="match status" value="1"/>
</dbReference>
<dbReference type="EMBL" id="CP017603">
    <property type="protein sequence ID" value="AOY76415.1"/>
    <property type="molecule type" value="Genomic_DNA"/>
</dbReference>